<dbReference type="UniPathway" id="UPA00077">
    <property type="reaction ID" value="UER00158"/>
</dbReference>
<evidence type="ECO:0000256" key="5">
    <source>
        <dbReference type="ARBA" id="ARBA00022857"/>
    </source>
</evidence>
<name>A0A4V2SRL5_9PSEU</name>
<evidence type="ECO:0000256" key="7">
    <source>
        <dbReference type="RuleBase" id="RU004474"/>
    </source>
</evidence>
<gene>
    <name evidence="9" type="ORF">EV191_12270</name>
</gene>
<dbReference type="InterPro" id="IPR024072">
    <property type="entry name" value="DHFR-like_dom_sf"/>
</dbReference>
<keyword evidence="10" id="KW-1185">Reference proteome</keyword>
<dbReference type="InterPro" id="IPR001796">
    <property type="entry name" value="DHFR_dom"/>
</dbReference>
<evidence type="ECO:0000256" key="1">
    <source>
        <dbReference type="ARBA" id="ARBA00004903"/>
    </source>
</evidence>
<dbReference type="Proteomes" id="UP000294911">
    <property type="component" value="Unassembled WGS sequence"/>
</dbReference>
<dbReference type="InterPro" id="IPR012259">
    <property type="entry name" value="DHFR"/>
</dbReference>
<dbReference type="OrthoDB" id="9804315at2"/>
<evidence type="ECO:0000259" key="8">
    <source>
        <dbReference type="PROSITE" id="PS51330"/>
    </source>
</evidence>
<dbReference type="CDD" id="cd00209">
    <property type="entry name" value="DHFR"/>
    <property type="match status" value="1"/>
</dbReference>
<evidence type="ECO:0000256" key="6">
    <source>
        <dbReference type="ARBA" id="ARBA00023002"/>
    </source>
</evidence>
<dbReference type="GO" id="GO:0046452">
    <property type="term" value="P:dihydrofolate metabolic process"/>
    <property type="evidence" value="ECO:0007669"/>
    <property type="project" value="TreeGrafter"/>
</dbReference>
<dbReference type="PRINTS" id="PR00070">
    <property type="entry name" value="DHFR"/>
</dbReference>
<dbReference type="PROSITE" id="PS00075">
    <property type="entry name" value="DHFR_1"/>
    <property type="match status" value="1"/>
</dbReference>
<comment type="caution">
    <text evidence="9">The sequence shown here is derived from an EMBL/GenBank/DDBJ whole genome shotgun (WGS) entry which is preliminary data.</text>
</comment>
<organism evidence="9 10">
    <name type="scientific">Tamaricihabitans halophyticus</name>
    <dbReference type="NCBI Taxonomy" id="1262583"/>
    <lineage>
        <taxon>Bacteria</taxon>
        <taxon>Bacillati</taxon>
        <taxon>Actinomycetota</taxon>
        <taxon>Actinomycetes</taxon>
        <taxon>Pseudonocardiales</taxon>
        <taxon>Pseudonocardiaceae</taxon>
        <taxon>Tamaricihabitans</taxon>
    </lineage>
</organism>
<dbReference type="GO" id="GO:0046655">
    <property type="term" value="P:folic acid metabolic process"/>
    <property type="evidence" value="ECO:0007669"/>
    <property type="project" value="TreeGrafter"/>
</dbReference>
<keyword evidence="4" id="KW-0554">One-carbon metabolism</keyword>
<dbReference type="Pfam" id="PF00186">
    <property type="entry name" value="DHFR_1"/>
    <property type="match status" value="1"/>
</dbReference>
<accession>A0A4V2SRL5</accession>
<evidence type="ECO:0000256" key="2">
    <source>
        <dbReference type="ARBA" id="ARBA00009539"/>
    </source>
</evidence>
<dbReference type="GO" id="GO:0004146">
    <property type="term" value="F:dihydrofolate reductase activity"/>
    <property type="evidence" value="ECO:0007669"/>
    <property type="project" value="UniProtKB-EC"/>
</dbReference>
<dbReference type="InterPro" id="IPR017925">
    <property type="entry name" value="DHFR_CS"/>
</dbReference>
<keyword evidence="6" id="KW-0560">Oxidoreductase</keyword>
<feature type="domain" description="DHFR" evidence="8">
    <location>
        <begin position="1"/>
        <end position="164"/>
    </location>
</feature>
<sequence length="164" mass="17880">MIGLVWAQSANGVIGRDGTMPWHLPEDLKHFRSLTAGSTVLMGRRTWESLPARFRPLPGRRNLVLSRTPQEGAETFPELSQALDSASGDVWVMGGAAVYRAALPLADRIVVTEIRELFDGDTTAPDVGRAPDSVGVWQESSTGLHFRILTWQQRSERQASGAAG</sequence>
<dbReference type="EC" id="1.5.1.3" evidence="3"/>
<dbReference type="GO" id="GO:0006730">
    <property type="term" value="P:one-carbon metabolic process"/>
    <property type="evidence" value="ECO:0007669"/>
    <property type="project" value="UniProtKB-KW"/>
</dbReference>
<evidence type="ECO:0000256" key="4">
    <source>
        <dbReference type="ARBA" id="ARBA00022563"/>
    </source>
</evidence>
<evidence type="ECO:0000313" key="9">
    <source>
        <dbReference type="EMBL" id="TCP43456.1"/>
    </source>
</evidence>
<dbReference type="GO" id="GO:0050661">
    <property type="term" value="F:NADP binding"/>
    <property type="evidence" value="ECO:0007669"/>
    <property type="project" value="InterPro"/>
</dbReference>
<protein>
    <recommendedName>
        <fullName evidence="3">dihydrofolate reductase</fullName>
        <ecNumber evidence="3">1.5.1.3</ecNumber>
    </recommendedName>
</protein>
<reference evidence="9 10" key="1">
    <citation type="submission" date="2019-03" db="EMBL/GenBank/DDBJ databases">
        <title>Genomic Encyclopedia of Type Strains, Phase IV (KMG-IV): sequencing the most valuable type-strain genomes for metagenomic binning, comparative biology and taxonomic classification.</title>
        <authorList>
            <person name="Goeker M."/>
        </authorList>
    </citation>
    <scope>NUCLEOTIDE SEQUENCE [LARGE SCALE GENOMIC DNA]</scope>
    <source>
        <strain evidence="9 10">DSM 45765</strain>
    </source>
</reference>
<keyword evidence="5" id="KW-0521">NADP</keyword>
<dbReference type="EMBL" id="SLXQ01000022">
    <property type="protein sequence ID" value="TCP43456.1"/>
    <property type="molecule type" value="Genomic_DNA"/>
</dbReference>
<proteinExistence type="inferred from homology"/>
<comment type="pathway">
    <text evidence="1">Cofactor biosynthesis; tetrahydrofolate biosynthesis; 5,6,7,8-tetrahydrofolate from 7,8-dihydrofolate: step 1/1.</text>
</comment>
<evidence type="ECO:0000256" key="3">
    <source>
        <dbReference type="ARBA" id="ARBA00012856"/>
    </source>
</evidence>
<dbReference type="GO" id="GO:0046654">
    <property type="term" value="P:tetrahydrofolate biosynthetic process"/>
    <property type="evidence" value="ECO:0007669"/>
    <property type="project" value="UniProtKB-UniPathway"/>
</dbReference>
<evidence type="ECO:0000313" key="10">
    <source>
        <dbReference type="Proteomes" id="UP000294911"/>
    </source>
</evidence>
<dbReference type="PROSITE" id="PS51330">
    <property type="entry name" value="DHFR_2"/>
    <property type="match status" value="1"/>
</dbReference>
<dbReference type="RefSeq" id="WP_132880782.1">
    <property type="nucleotide sequence ID" value="NZ_SLXQ01000022.1"/>
</dbReference>
<dbReference type="Gene3D" id="3.40.430.10">
    <property type="entry name" value="Dihydrofolate Reductase, subunit A"/>
    <property type="match status" value="1"/>
</dbReference>
<dbReference type="PANTHER" id="PTHR48069:SF3">
    <property type="entry name" value="DIHYDROFOLATE REDUCTASE"/>
    <property type="match status" value="1"/>
</dbReference>
<dbReference type="AlphaFoldDB" id="A0A4V2SRL5"/>
<dbReference type="SUPFAM" id="SSF53597">
    <property type="entry name" value="Dihydrofolate reductase-like"/>
    <property type="match status" value="1"/>
</dbReference>
<dbReference type="GO" id="GO:0005829">
    <property type="term" value="C:cytosol"/>
    <property type="evidence" value="ECO:0007669"/>
    <property type="project" value="TreeGrafter"/>
</dbReference>
<comment type="similarity">
    <text evidence="2 7">Belongs to the dihydrofolate reductase family.</text>
</comment>
<dbReference type="PANTHER" id="PTHR48069">
    <property type="entry name" value="DIHYDROFOLATE REDUCTASE"/>
    <property type="match status" value="1"/>
</dbReference>